<proteinExistence type="predicted"/>
<dbReference type="PANTHER" id="PTHR16469:SF27">
    <property type="entry name" value="UBIQUITIN-ASSOCIATED AND SH3 DOMAIN-CONTAINING BA-RELATED"/>
    <property type="match status" value="1"/>
</dbReference>
<gene>
    <name evidence="1" type="ORF">GSLYS_00013064001</name>
</gene>
<protein>
    <submittedName>
        <fullName evidence="1">Uncharacterized protein</fullName>
    </submittedName>
</protein>
<comment type="caution">
    <text evidence="1">The sequence shown here is derived from an EMBL/GenBank/DDBJ whole genome shotgun (WGS) entry which is preliminary data.</text>
</comment>
<sequence>MAIGLTRNIMATKKQQTNIHNRFPKTTNILAKEENGNSFSRRLFVMRHGERCDFTFGKTWMRKCFDEDGIYKQTDLNLPKTMIKRQPITDYSKDSPLTELGMFQARATGDAFRKADVDIKNIYVSPSLRCVQTAQNVIEGLDNNAKMCIEPSAFEWFGWYKNAMPHWLTADQLSEQGFNINVKHKPFVQIKDLHLDETVTDYYERCHRLAEHILKKHEEEGGDILIVAHAGSLDTFTRQLRGRNPRTSQEMHHILASFTYCCLCCLAQDEKSGSWCLSDPPIPTLGEFDWKVLL</sequence>
<dbReference type="InterPro" id="IPR051710">
    <property type="entry name" value="Phosphatase_SH3-domain"/>
</dbReference>
<organism evidence="1 2">
    <name type="scientific">Lymnaea stagnalis</name>
    <name type="common">Great pond snail</name>
    <name type="synonym">Helix stagnalis</name>
    <dbReference type="NCBI Taxonomy" id="6523"/>
    <lineage>
        <taxon>Eukaryota</taxon>
        <taxon>Metazoa</taxon>
        <taxon>Spiralia</taxon>
        <taxon>Lophotrochozoa</taxon>
        <taxon>Mollusca</taxon>
        <taxon>Gastropoda</taxon>
        <taxon>Heterobranchia</taxon>
        <taxon>Euthyneura</taxon>
        <taxon>Panpulmonata</taxon>
        <taxon>Hygrophila</taxon>
        <taxon>Lymnaeoidea</taxon>
        <taxon>Lymnaeidae</taxon>
        <taxon>Lymnaea</taxon>
    </lineage>
</organism>
<dbReference type="EMBL" id="CAXITT010000333">
    <property type="protein sequence ID" value="CAL1539245.1"/>
    <property type="molecule type" value="Genomic_DNA"/>
</dbReference>
<name>A0AAV2HYK0_LYMST</name>
<dbReference type="Pfam" id="PF00300">
    <property type="entry name" value="His_Phos_1"/>
    <property type="match status" value="1"/>
</dbReference>
<dbReference type="SUPFAM" id="SSF53254">
    <property type="entry name" value="Phosphoglycerate mutase-like"/>
    <property type="match status" value="1"/>
</dbReference>
<keyword evidence="2" id="KW-1185">Reference proteome</keyword>
<dbReference type="InterPro" id="IPR029033">
    <property type="entry name" value="His_PPase_superfam"/>
</dbReference>
<dbReference type="CDD" id="cd07067">
    <property type="entry name" value="HP_PGM_like"/>
    <property type="match status" value="1"/>
</dbReference>
<dbReference type="SMART" id="SM00855">
    <property type="entry name" value="PGAM"/>
    <property type="match status" value="1"/>
</dbReference>
<evidence type="ECO:0000313" key="1">
    <source>
        <dbReference type="EMBL" id="CAL1539245.1"/>
    </source>
</evidence>
<dbReference type="InterPro" id="IPR013078">
    <property type="entry name" value="His_Pase_superF_clade-1"/>
</dbReference>
<dbReference type="Gene3D" id="3.40.50.1240">
    <property type="entry name" value="Phosphoglycerate mutase-like"/>
    <property type="match status" value="1"/>
</dbReference>
<dbReference type="Proteomes" id="UP001497497">
    <property type="component" value="Unassembled WGS sequence"/>
</dbReference>
<evidence type="ECO:0000313" key="2">
    <source>
        <dbReference type="Proteomes" id="UP001497497"/>
    </source>
</evidence>
<reference evidence="1 2" key="1">
    <citation type="submission" date="2024-04" db="EMBL/GenBank/DDBJ databases">
        <authorList>
            <consortium name="Genoscope - CEA"/>
            <person name="William W."/>
        </authorList>
    </citation>
    <scope>NUCLEOTIDE SEQUENCE [LARGE SCALE GENOMIC DNA]</scope>
</reference>
<dbReference type="PANTHER" id="PTHR16469">
    <property type="entry name" value="UBIQUITIN-ASSOCIATED AND SH3 DOMAIN-CONTAINING BA-RELATED"/>
    <property type="match status" value="1"/>
</dbReference>
<accession>A0AAV2HYK0</accession>
<dbReference type="AlphaFoldDB" id="A0AAV2HYK0"/>